<dbReference type="Proteomes" id="UP000663828">
    <property type="component" value="Unassembled WGS sequence"/>
</dbReference>
<evidence type="ECO:0000313" key="2">
    <source>
        <dbReference type="Proteomes" id="UP000663828"/>
    </source>
</evidence>
<gene>
    <name evidence="1" type="ORF">XAT740_LOCUS57288</name>
</gene>
<name>A0A816FLR0_ADIRI</name>
<comment type="caution">
    <text evidence="1">The sequence shown here is derived from an EMBL/GenBank/DDBJ whole genome shotgun (WGS) entry which is preliminary data.</text>
</comment>
<protein>
    <submittedName>
        <fullName evidence="1">Uncharacterized protein</fullName>
    </submittedName>
</protein>
<sequence length="36" mass="4280">MDSRSTYVIALARFRVLIFPFPSHHRHCRQASSDYN</sequence>
<organism evidence="1 2">
    <name type="scientific">Adineta ricciae</name>
    <name type="common">Rotifer</name>
    <dbReference type="NCBI Taxonomy" id="249248"/>
    <lineage>
        <taxon>Eukaryota</taxon>
        <taxon>Metazoa</taxon>
        <taxon>Spiralia</taxon>
        <taxon>Gnathifera</taxon>
        <taxon>Rotifera</taxon>
        <taxon>Eurotatoria</taxon>
        <taxon>Bdelloidea</taxon>
        <taxon>Adinetida</taxon>
        <taxon>Adinetidae</taxon>
        <taxon>Adineta</taxon>
    </lineage>
</organism>
<accession>A0A816FLR0</accession>
<reference evidence="1" key="1">
    <citation type="submission" date="2021-02" db="EMBL/GenBank/DDBJ databases">
        <authorList>
            <person name="Nowell W R."/>
        </authorList>
    </citation>
    <scope>NUCLEOTIDE SEQUENCE</scope>
</reference>
<dbReference type="AlphaFoldDB" id="A0A816FLR0"/>
<proteinExistence type="predicted"/>
<feature type="non-terminal residue" evidence="1">
    <location>
        <position position="36"/>
    </location>
</feature>
<evidence type="ECO:0000313" key="1">
    <source>
        <dbReference type="EMBL" id="CAF1663272.1"/>
    </source>
</evidence>
<keyword evidence="2" id="KW-1185">Reference proteome</keyword>
<dbReference type="EMBL" id="CAJNOR010011721">
    <property type="protein sequence ID" value="CAF1663272.1"/>
    <property type="molecule type" value="Genomic_DNA"/>
</dbReference>